<dbReference type="InterPro" id="IPR041480">
    <property type="entry name" value="CIDR1_gamma"/>
</dbReference>
<dbReference type="Pfam" id="PF05424">
    <property type="entry name" value="Duffy_binding"/>
    <property type="match status" value="5"/>
</dbReference>
<feature type="domain" description="Duffy-antigen binding" evidence="3">
    <location>
        <begin position="1639"/>
        <end position="1796"/>
    </location>
</feature>
<dbReference type="InterPro" id="IPR042202">
    <property type="entry name" value="Duffy-ag-bd_sf"/>
</dbReference>
<name>W7JL91_PLAFA</name>
<feature type="domain" description="Duffy-antigen binding" evidence="3">
    <location>
        <begin position="841"/>
        <end position="1015"/>
    </location>
</feature>
<dbReference type="GO" id="GO:0016020">
    <property type="term" value="C:membrane"/>
    <property type="evidence" value="ECO:0007669"/>
    <property type="project" value="InterPro"/>
</dbReference>
<dbReference type="SUPFAM" id="SSF140924">
    <property type="entry name" value="Duffy binding domain-like"/>
    <property type="match status" value="7"/>
</dbReference>
<evidence type="ECO:0000259" key="3">
    <source>
        <dbReference type="Pfam" id="PF05424"/>
    </source>
</evidence>
<evidence type="ECO:0000259" key="6">
    <source>
        <dbReference type="Pfam" id="PF18562"/>
    </source>
</evidence>
<feature type="compositionally biased region" description="Basic and acidic residues" evidence="1">
    <location>
        <begin position="2934"/>
        <end position="2944"/>
    </location>
</feature>
<feature type="region of interest" description="Disordered" evidence="1">
    <location>
        <begin position="2467"/>
        <end position="2486"/>
    </location>
</feature>
<dbReference type="FunFam" id="1.20.58.830:FF:000005">
    <property type="entry name" value="Erythrocyte membrane protein 1, PfEMP1"/>
    <property type="match status" value="1"/>
</dbReference>
<feature type="region of interest" description="Disordered" evidence="1">
    <location>
        <begin position="3132"/>
        <end position="3151"/>
    </location>
</feature>
<dbReference type="InterPro" id="IPR054595">
    <property type="entry name" value="DBL_C"/>
</dbReference>
<dbReference type="InterPro" id="IPR029210">
    <property type="entry name" value="PfEMP1_NTS"/>
</dbReference>
<feature type="compositionally biased region" description="Polar residues" evidence="1">
    <location>
        <begin position="1"/>
        <end position="16"/>
    </location>
</feature>
<organism evidence="9 10">
    <name type="scientific">Plasmodium falciparum UGT5.1</name>
    <dbReference type="NCBI Taxonomy" id="1237627"/>
    <lineage>
        <taxon>Eukaryota</taxon>
        <taxon>Sar</taxon>
        <taxon>Alveolata</taxon>
        <taxon>Apicomplexa</taxon>
        <taxon>Aconoidasida</taxon>
        <taxon>Haemosporida</taxon>
        <taxon>Plasmodiidae</taxon>
        <taxon>Plasmodium</taxon>
        <taxon>Plasmodium (Laverania)</taxon>
    </lineage>
</organism>
<feature type="compositionally biased region" description="Pro residues" evidence="1">
    <location>
        <begin position="2984"/>
        <end position="2998"/>
    </location>
</feature>
<feature type="compositionally biased region" description="Basic and acidic residues" evidence="1">
    <location>
        <begin position="761"/>
        <end position="774"/>
    </location>
</feature>
<dbReference type="GO" id="GO:0046789">
    <property type="term" value="F:host cell surface receptor binding"/>
    <property type="evidence" value="ECO:0007669"/>
    <property type="project" value="InterPro"/>
</dbReference>
<feature type="compositionally biased region" description="Basic and acidic residues" evidence="1">
    <location>
        <begin position="2958"/>
        <end position="2968"/>
    </location>
</feature>
<feature type="compositionally biased region" description="Low complexity" evidence="1">
    <location>
        <begin position="2048"/>
        <end position="2057"/>
    </location>
</feature>
<feature type="domain" description="Cysteine-rich interdomain region 1 gamma" evidence="6">
    <location>
        <begin position="2694"/>
        <end position="2745"/>
    </location>
</feature>
<evidence type="ECO:0000259" key="7">
    <source>
        <dbReference type="Pfam" id="PF21807"/>
    </source>
</evidence>
<feature type="compositionally biased region" description="Acidic residues" evidence="1">
    <location>
        <begin position="2915"/>
        <end position="2929"/>
    </location>
</feature>
<evidence type="ECO:0000259" key="4">
    <source>
        <dbReference type="Pfam" id="PF15445"/>
    </source>
</evidence>
<feature type="domain" description="Duffy-binding-like" evidence="8">
    <location>
        <begin position="315"/>
        <end position="471"/>
    </location>
</feature>
<dbReference type="Pfam" id="PF03011">
    <property type="entry name" value="PFEMP"/>
    <property type="match status" value="2"/>
</dbReference>
<dbReference type="Gene3D" id="1.20.1310.20">
    <property type="entry name" value="Duffy-antigen binding domain"/>
    <property type="match status" value="5"/>
</dbReference>
<dbReference type="InterPro" id="IPR029211">
    <property type="entry name" value="PfEMP1_ATS"/>
</dbReference>
<evidence type="ECO:0000313" key="9">
    <source>
        <dbReference type="EMBL" id="EWC75634.1"/>
    </source>
</evidence>
<sequence length="3259" mass="371297">MGSSHSTNDTKSPTLSESHKSARNVLDVLAEDIKKQAENDAKKYASSLKGELWKASFKGAYGDWSLIESYGYSTPCYLNHIEHTNILYALANDRNPCLFSPVERFSNEGEAECDNNKIRGNEKKINGAGACAPYRRRHICDKNLEALTVQNTKNSDDLIGNISVTAKYEGESIVKNHPHKGTSDVCTALARSFADIGDIVRGRDMFKPNKDDKVQKGLREVFKNIHDKLQGEVKSHYADHDKSGNYFKLREDWWTANRDQVWKAITCRAPNEANYFTKESDGTLHFSSHGKCGHNEGDPPTNLDYVPQFLRWFDEWADDFCRIKKIKLGKVKEACRGKTDEKYCSLNGFDCTQTIWKKGIFGRGNGCTDCSFKCFPYEIWLGNQREAFRKQKEKYAKEIERYVLNKDKYDSIINNEYYGEFYKILKNNNYETVNKFINLLNEGKYCKKNLEKEEVIKFTNSGDKETFYRSEYCQVCPDCGVECTGGTCKPKEKDNDCETNDVYEPPRDATPTKINVLYSGNEQGDITKKLKGFCSNPTDYDGKNYEKWQCYYNHEKKNKCKMEQNSKKDKDKPKITKFHNFLELWVIYLLTETIRWNDKIKNCMNNTNITDCSDGCNKNCVCFDKWVKQKEQEWNSIKKLLRKKYNIPQQYYHNINNLFDFFFFPVMYKLKEEAKWNELTQELKKKMDFSKANNGTNDSQDAIKVLLDHLKEKATICKDNNTNEACTSSKKLKTNPCGDKRGAKHRTVKQIAQYYKRKAHAQLEERGGRSKLKGDASQGQYDRKGKADDFKTKLCQINENHSNADGNKSSNPCYGKNTERFYTGKDWSHLDKNQKSSYTDVYLPQRREHMCTSNLENLKMNSIGLKVDKVNNSFLGDVLLAAKYEADFIKKKYKRQKASNGFMDPATICRAMKYSFADIGDIIRGRDLWEHGDQTKLQGHLQIIFGKIKDTLKNKYTKEVSPYTQLRSDWWEANRDQVWDAMQCPPPPTTTKPAVINIKCGTDTPLMDYIPQRLRWMTEWAEWYCKEQSRLYGELVEKCNGCMSKGDDCRNNSAECKICKNACDAYGKNIKTWADQWDIISKNYEKLYKEVEIYAGNGGPGYYNTKVQEEDRSVFDFLYELHLQNGGKKGPPAATHPSKSVTTLVKRDTTVDTTPTVYSTAAGYVHQEMPIVGCKGQEVFCDNNGNKEKYAFKNPPPDYVTACGCNERLVPVPKKPEVPPVKEVDACDIVDTILSGNEQKENIDGCKQKHVKTYPYPPWKNDINLVEDTKTWMPPRRQKLCLHYLTENISGKEKLKEAFIKTAAAETFVSWNYYKSKNSADANQLERGIIPPEFLRSMFYTYADYRDICLNKDISKKATGSHVSIAKEKIDAYFKEYSDPYPTKWWDRNGPEIWKAMLCGLSHHISKKSLRKELIHNLNYTYPNVKLKGENTPTLEKFSERDQFLRWFTEWSDEFCRERQKKENEVERYCKKEYDGCEQKNKGDSCDKSCKLYKEYIAHEQKEYINQEQKFKEDKSKKKTEYEGYSERKASEYLKENCLDKSCSCMDKVTSITEYWNTPNKTYTNSNLEKRCECEPPPPPPAPAPKKEEEDACKIVEEVLSKTPHSITGGIDSCNPKDYGAPYPGWDCTNKNVKTEHNGACIPPRRIKLCVSGLTQTNNIINKEDIRKHFITCAAIETYFAWLRYKKINTEADKELKEGKIPDEFKRQMYYTFGDYRDIFFGTDISTHAHISEVSSKVITILEKENGTKSEDKQKFNNELLPEWWNEHGKEIWDGMLCALSYDTKNKKMDPEVQKNLIGNHTYTYSTIKFSGDKTTTLEEFAQRPQFLRWFIEWGEHFCREHKVEKGKLVKQCDSCGLDGTGKTCDGECGACKDQCKKYQDWLATWKGHYNKQKQRYTQVKSTSPYNNDTDVRNSPEAYQYLKKKLDKICPSGTTRVNCEYKCMYQRSSTDGMPASLDNEPEEVKGKCSCTPPPPPKSKPTGESLARILTTPRNGPTEEEEDSDESSSEDLDGGEDDDEDEDDANEETAEEEVEEEDAEGEVVEETVAEVTEAVPPQQEEPEPPAPEGVARILRGRTTNQDDEEEDEDEEDDDEESGSEEGAGEGDQDTTEVTGQGEGPKVEDICKIVKDALKIENLEKACPTKYGPKAPTSWKCVTPSGVTTTRSSGDTTERVRGKRSAEPRGSEPTGGKDGATGGLCIPPRRRKLYMHKVDDNVKDDASLRDWFVKSAAVETFFLWDRYKKIKEKEIAEKKKKENGALDFLPSASSSVGMALVPGAMQSGVQPTASPGHSNGLLPLQSPLSNSDDPENQLKRGDIPPDFLRLMFYTLGDYRDILYSGSNTSDNKHTSSSSNDNLKHIVLNAGGDKASMEKIQQEIDKILKQSGDKLVPKSSAQTPKDWWDEIAPSIWKGMICALTYKESGSGGEKKIEKNGEVYKKFFGDNNKGTPGTNTSTYKDNYQYNSVTLKDESSDTSPKGNEDTNNQPTKLSDFVEIPPFFRWLHEWGNGFCCERAKRLAQIKKDCKVDDDDNKCSGYGEDCETNLREKYDTVPYLVRSCADSCRSYKKWIGRKRIEYDKQKNAYGQQKNNYVNGNTETQSIKNDNGFRKIIVACSKAADFLEKLGPCKKDNENGEGPIKFDGHETFKHTKHCDPCSQFKVDCKNCNGGDTKGECNGKNNGSAYITANDIQKLGTSTEDIGMLVSDNSTTGFNGLDEACKNANIFKGIRKEQWKCGKVCGYNVCKPKNVSGKANGKNQIITIRGLIEHWVQNFLEDYNKIKHKISHCIKNSDGSTCQNKCNDKCNCASKWIDEKRTEWQKIRDRFKEQYKDHPDYNVKSVLEDLRDRPEFKNAIKPCTKFDNFERSSHCNGAASSESGKKRDIVECLLDKLQTKANKCAENPPTSDEEKNCGKHPPLVEDEDDEHIEEDENTVEAPKICKDVIKETAEEKEDGTCDAPVDPSRDEKPKEEDGVPAAGGGKGTEKAKPPPAPAAPPPPPVHPNLPADEPFNRDILEKTIPFGIALALGSIAFLFLKKKPQSPVDLIRVLDIHKGDYGIPTMKSKNRYIPYASDRYKGKTYIYMEGDSSGDEKYAFMSDTTDVTSSESEYEELDINDIYVPGSPKYKTLIEVVLEPSKSNGNTPSKGDGNTLGDDMVPTTNTFTDEEWNELKHDFISQYVVSEPLNVPKVGVSTELPMNIVGNVFGDKMDEKPFITSIHDRDLYTGEEISYNIHMSTNSMDDPKYVSNNVYSVVTKILIYMMKC</sequence>
<dbReference type="Pfam" id="PF15445">
    <property type="entry name" value="ATS"/>
    <property type="match status" value="1"/>
</dbReference>
<feature type="compositionally biased region" description="Acidic residues" evidence="1">
    <location>
        <begin position="1997"/>
        <end position="2047"/>
    </location>
</feature>
<feature type="domain" description="PfEMP1 CIDRalpha1" evidence="7">
    <location>
        <begin position="512"/>
        <end position="569"/>
    </location>
</feature>
<dbReference type="Gene3D" id="1.20.58.1930">
    <property type="match status" value="2"/>
</dbReference>
<dbReference type="Pfam" id="PF21807">
    <property type="entry name" value="PfEMP1_CIDRalpha1_dom"/>
    <property type="match status" value="1"/>
</dbReference>
<gene>
    <name evidence="9" type="ORF">C923_03705</name>
</gene>
<feature type="domain" description="Duffy-binding-like" evidence="2">
    <location>
        <begin position="2762"/>
        <end position="2901"/>
    </location>
</feature>
<dbReference type="InterPro" id="IPR049158">
    <property type="entry name" value="PfEMP1_CIDRalpha1_dom"/>
</dbReference>
<dbReference type="Pfam" id="PF15447">
    <property type="entry name" value="NTS"/>
    <property type="match status" value="1"/>
</dbReference>
<feature type="region of interest" description="Disordered" evidence="1">
    <location>
        <begin position="2280"/>
        <end position="2316"/>
    </location>
</feature>
<feature type="domain" description="Duffy-binding-like" evidence="2">
    <location>
        <begin position="581"/>
        <end position="723"/>
    </location>
</feature>
<feature type="compositionally biased region" description="Polar residues" evidence="1">
    <location>
        <begin position="2472"/>
        <end position="2486"/>
    </location>
</feature>
<dbReference type="Gene3D" id="1.10.1900.40">
    <property type="entry name" value="Acidic terminal segments, variant surface antigen of PfEMP1"/>
    <property type="match status" value="1"/>
</dbReference>
<feature type="domain" description="Duffy-binding-like" evidence="8">
    <location>
        <begin position="2503"/>
        <end position="2648"/>
    </location>
</feature>
<dbReference type="Gene3D" id="1.20.58.830">
    <property type="match status" value="5"/>
</dbReference>
<dbReference type="Proteomes" id="UP000030697">
    <property type="component" value="Unassembled WGS sequence"/>
</dbReference>
<dbReference type="InterPro" id="IPR004258">
    <property type="entry name" value="DBL"/>
</dbReference>
<feature type="domain" description="Duffy-antigen binding" evidence="3">
    <location>
        <begin position="2197"/>
        <end position="2435"/>
    </location>
</feature>
<feature type="compositionally biased region" description="Polar residues" evidence="1">
    <location>
        <begin position="2281"/>
        <end position="2291"/>
    </location>
</feature>
<feature type="region of interest" description="Disordered" evidence="1">
    <location>
        <begin position="1"/>
        <end position="22"/>
    </location>
</feature>
<evidence type="ECO:0000256" key="1">
    <source>
        <dbReference type="SAM" id="MobiDB-lite"/>
    </source>
</evidence>
<feature type="domain" description="Plasmodium falciparum erythrocyte membrane protein-1 N-terminal segment" evidence="5">
    <location>
        <begin position="21"/>
        <end position="56"/>
    </location>
</feature>
<dbReference type="FunFam" id="1.20.58.1930:FF:000001">
    <property type="entry name" value="Erythrocyte membrane protein 1, PfEMP1"/>
    <property type="match status" value="1"/>
</dbReference>
<protein>
    <recommendedName>
        <fullName evidence="11">Duffy-binding-like domain-containing protein</fullName>
    </recommendedName>
</protein>
<reference evidence="9 10" key="1">
    <citation type="submission" date="2013-02" db="EMBL/GenBank/DDBJ databases">
        <title>The Genome Sequence of Plasmodium falciparum UGT5.1.</title>
        <authorList>
            <consortium name="The Broad Institute Genome Sequencing Platform"/>
            <consortium name="The Broad Institute Genome Sequencing Center for Infectious Disease"/>
            <person name="Neafsey D."/>
            <person name="Cheeseman I."/>
            <person name="Volkman S."/>
            <person name="Adams J."/>
            <person name="Walker B."/>
            <person name="Young S.K."/>
            <person name="Zeng Q."/>
            <person name="Gargeya S."/>
            <person name="Fitzgerald M."/>
            <person name="Haas B."/>
            <person name="Abouelleil A."/>
            <person name="Alvarado L."/>
            <person name="Arachchi H.M."/>
            <person name="Berlin A.M."/>
            <person name="Chapman S.B."/>
            <person name="Dewar J."/>
            <person name="Goldberg J."/>
            <person name="Griggs A."/>
            <person name="Gujja S."/>
            <person name="Hansen M."/>
            <person name="Howarth C."/>
            <person name="Imamovic A."/>
            <person name="Larimer J."/>
            <person name="McCowan C."/>
            <person name="Murphy C."/>
            <person name="Neiman D."/>
            <person name="Pearson M."/>
            <person name="Priest M."/>
            <person name="Roberts A."/>
            <person name="Saif S."/>
            <person name="Shea T."/>
            <person name="Sisk P."/>
            <person name="Sykes S."/>
            <person name="Wortman J."/>
            <person name="Nusbaum C."/>
            <person name="Birren B."/>
        </authorList>
    </citation>
    <scope>NUCLEOTIDE SEQUENCE [LARGE SCALE GENOMIC DNA]</scope>
    <source>
        <strain evidence="9 10">UGT5.1</strain>
    </source>
</reference>
<dbReference type="EMBL" id="KE124632">
    <property type="protein sequence ID" value="EWC75634.1"/>
    <property type="molecule type" value="Genomic_DNA"/>
</dbReference>
<dbReference type="FunFam" id="1.20.1310.20:FF:000003">
    <property type="entry name" value="Erythrocyte membrane protein 1, PfEMP1"/>
    <property type="match status" value="1"/>
</dbReference>
<feature type="compositionally biased region" description="Polar residues" evidence="1">
    <location>
        <begin position="2159"/>
        <end position="2169"/>
    </location>
</feature>
<dbReference type="Pfam" id="PF18562">
    <property type="entry name" value="CIDR1_gamma"/>
    <property type="match status" value="1"/>
</dbReference>
<feature type="compositionally biased region" description="Acidic residues" evidence="1">
    <location>
        <begin position="2080"/>
        <end position="2109"/>
    </location>
</feature>
<proteinExistence type="predicted"/>
<feature type="region of interest" description="Disordered" evidence="1">
    <location>
        <begin position="761"/>
        <end position="785"/>
    </location>
</feature>
<feature type="region of interest" description="Disordered" evidence="1">
    <location>
        <begin position="2142"/>
        <end position="2200"/>
    </location>
</feature>
<evidence type="ECO:0000313" key="10">
    <source>
        <dbReference type="Proteomes" id="UP000030697"/>
    </source>
</evidence>
<feature type="region of interest" description="Disordered" evidence="1">
    <location>
        <begin position="2893"/>
        <end position="3005"/>
    </location>
</feature>
<dbReference type="FunFam" id="1.20.1310.20:FF:000002">
    <property type="entry name" value="Erythrocyte membrane protein 1, PfEMP1"/>
    <property type="match status" value="1"/>
</dbReference>
<feature type="region of interest" description="Disordered" evidence="1">
    <location>
        <begin position="1950"/>
        <end position="2123"/>
    </location>
</feature>
<dbReference type="FunFam" id="1.20.58.830:FF:000001">
    <property type="entry name" value="Erythrocyte membrane protein 1, PfEMP1"/>
    <property type="match status" value="1"/>
</dbReference>
<dbReference type="InterPro" id="IPR044932">
    <property type="entry name" value="PfEMP1_ATS_sf"/>
</dbReference>
<evidence type="ECO:0008006" key="11">
    <source>
        <dbReference type="Google" id="ProtNLM"/>
    </source>
</evidence>
<feature type="domain" description="Duffy-antigen binding" evidence="3">
    <location>
        <begin position="1272"/>
        <end position="1460"/>
    </location>
</feature>
<feature type="compositionally biased region" description="Basic and acidic residues" evidence="1">
    <location>
        <begin position="2170"/>
        <end position="2184"/>
    </location>
</feature>
<dbReference type="InterPro" id="IPR008602">
    <property type="entry name" value="Duffy-antigen-binding"/>
</dbReference>
<accession>W7JL91</accession>
<feature type="domain" description="Plasmodium falciparum erythrocyte membrane protein 1 acidic terminal segment" evidence="4">
    <location>
        <begin position="3014"/>
        <end position="3249"/>
    </location>
</feature>
<feature type="domain" description="Duffy-antigen binding" evidence="3">
    <location>
        <begin position="129"/>
        <end position="311"/>
    </location>
</feature>
<dbReference type="Pfam" id="PF22672">
    <property type="entry name" value="DBL_C"/>
    <property type="match status" value="2"/>
</dbReference>
<evidence type="ECO:0000259" key="8">
    <source>
        <dbReference type="Pfam" id="PF22672"/>
    </source>
</evidence>
<evidence type="ECO:0000259" key="5">
    <source>
        <dbReference type="Pfam" id="PF15447"/>
    </source>
</evidence>
<evidence type="ECO:0000259" key="2">
    <source>
        <dbReference type="Pfam" id="PF03011"/>
    </source>
</evidence>